<protein>
    <recommendedName>
        <fullName evidence="2">Methylthioribose-1-phosphate isomerase</fullName>
        <shortName evidence="2">M1Pi</shortName>
        <shortName evidence="2">MTR-1-P isomerase</shortName>
        <ecNumber evidence="2">5.3.1.23</ecNumber>
    </recommendedName>
    <alternativeName>
        <fullName evidence="2">S-methyl-5-thioribose-1-phosphate isomerase</fullName>
    </alternativeName>
</protein>
<evidence type="ECO:0000256" key="1">
    <source>
        <dbReference type="ARBA" id="ARBA00023235"/>
    </source>
</evidence>
<dbReference type="EC" id="5.3.1.23" evidence="2"/>
<evidence type="ECO:0000313" key="3">
    <source>
        <dbReference type="EMBL" id="MFG3818079.1"/>
    </source>
</evidence>
<organism evidence="3 4">
    <name type="scientific">Limnothrix redekei LRLZ20PSL1</name>
    <dbReference type="NCBI Taxonomy" id="3112953"/>
    <lineage>
        <taxon>Bacteria</taxon>
        <taxon>Bacillati</taxon>
        <taxon>Cyanobacteriota</taxon>
        <taxon>Cyanophyceae</taxon>
        <taxon>Pseudanabaenales</taxon>
        <taxon>Pseudanabaenaceae</taxon>
        <taxon>Limnothrix</taxon>
    </lineage>
</organism>
<dbReference type="NCBIfam" id="TIGR00524">
    <property type="entry name" value="eIF-2B_rel"/>
    <property type="match status" value="1"/>
</dbReference>
<feature type="site" description="Transition state stabilizer" evidence="2">
    <location>
        <position position="168"/>
    </location>
</feature>
<reference evidence="4" key="1">
    <citation type="journal article" date="2024" name="Algal Res.">
        <title>Biochemical, toxicological and genomic investigation of a high-biomass producing Limnothrix strain isolated from Italian shallow drinking water reservoir.</title>
        <authorList>
            <person name="Simonazzi M."/>
            <person name="Shishido T.K."/>
            <person name="Delbaje E."/>
            <person name="Wahlsten M."/>
            <person name="Fewer D.P."/>
            <person name="Sivonen K."/>
            <person name="Pezzolesi L."/>
            <person name="Pistocchi R."/>
        </authorList>
    </citation>
    <scope>NUCLEOTIDE SEQUENCE [LARGE SCALE GENOMIC DNA]</scope>
    <source>
        <strain evidence="4">LRLZ20PSL1</strain>
    </source>
</reference>
<dbReference type="NCBIfam" id="NF004326">
    <property type="entry name" value="PRK05720.1"/>
    <property type="match status" value="1"/>
</dbReference>
<dbReference type="InterPro" id="IPR011559">
    <property type="entry name" value="Initiation_fac_2B_a/b/d"/>
</dbReference>
<evidence type="ECO:0000256" key="2">
    <source>
        <dbReference type="HAMAP-Rule" id="MF_01678"/>
    </source>
</evidence>
<comment type="similarity">
    <text evidence="2">Belongs to the EIF-2B alpha/beta/delta subunits family. MtnA subfamily.</text>
</comment>
<feature type="binding site" evidence="2">
    <location>
        <begin position="258"/>
        <end position="259"/>
    </location>
    <ligand>
        <name>substrate</name>
    </ligand>
</feature>
<keyword evidence="2" id="KW-0486">Methionine biosynthesis</keyword>
<comment type="pathway">
    <text evidence="2">Amino-acid biosynthesis; L-methionine biosynthesis via salvage pathway; L-methionine from S-methyl-5-thio-alpha-D-ribose 1-phosphate: step 1/6.</text>
</comment>
<proteinExistence type="inferred from homology"/>
<dbReference type="InterPro" id="IPR042529">
    <property type="entry name" value="IF_2B-like_C"/>
</dbReference>
<keyword evidence="4" id="KW-1185">Reference proteome</keyword>
<dbReference type="Proteomes" id="UP001604335">
    <property type="component" value="Unassembled WGS sequence"/>
</dbReference>
<dbReference type="NCBIfam" id="TIGR00512">
    <property type="entry name" value="salvage_mtnA"/>
    <property type="match status" value="1"/>
</dbReference>
<dbReference type="RefSeq" id="WP_393012987.1">
    <property type="nucleotide sequence ID" value="NZ_JAZAQF010000059.1"/>
</dbReference>
<dbReference type="Gene3D" id="3.40.50.10470">
    <property type="entry name" value="Translation initiation factor eif-2b, domain 2"/>
    <property type="match status" value="1"/>
</dbReference>
<dbReference type="GO" id="GO:0046523">
    <property type="term" value="F:S-methyl-5-thioribose-1-phosphate isomerase activity"/>
    <property type="evidence" value="ECO:0007669"/>
    <property type="project" value="UniProtKB-EC"/>
</dbReference>
<feature type="binding site" evidence="2">
    <location>
        <position position="207"/>
    </location>
    <ligand>
        <name>substrate</name>
    </ligand>
</feature>
<keyword evidence="2" id="KW-0028">Amino-acid biosynthesis</keyword>
<name>A0ABW7CD34_9CYAN</name>
<dbReference type="EMBL" id="JAZAQF010000059">
    <property type="protein sequence ID" value="MFG3818079.1"/>
    <property type="molecule type" value="Genomic_DNA"/>
</dbReference>
<dbReference type="InterPro" id="IPR027363">
    <property type="entry name" value="M1Pi_N"/>
</dbReference>
<comment type="catalytic activity">
    <reaction evidence="2">
        <text>5-(methylsulfanyl)-alpha-D-ribose 1-phosphate = 5-(methylsulfanyl)-D-ribulose 1-phosphate</text>
        <dbReference type="Rhea" id="RHEA:19989"/>
        <dbReference type="ChEBI" id="CHEBI:58533"/>
        <dbReference type="ChEBI" id="CHEBI:58548"/>
        <dbReference type="EC" id="5.3.1.23"/>
    </reaction>
</comment>
<feature type="active site" description="Proton donor" evidence="2">
    <location>
        <position position="248"/>
    </location>
</feature>
<evidence type="ECO:0000313" key="4">
    <source>
        <dbReference type="Proteomes" id="UP001604335"/>
    </source>
</evidence>
<dbReference type="Pfam" id="PF01008">
    <property type="entry name" value="IF-2B"/>
    <property type="match status" value="1"/>
</dbReference>
<sequence length="373" mass="40015">MKIAGVVTRTIRFDPDRPEAVAVIDQRQLPHQLVWQPLPDLETAAWAIEEMVVRGAPLIGATAAVGMALAGMAARSTADFQGAIAEAAQRLLKTRPTAVNLHWAIAQQLAAVADCQSGAAAFDRLRLRAAEIIEADVQQCAQIGHHGQRLIADIYAQTGRPVNVLTHCNAGWLACVDWGTATAPIYQAFDQGIPLHVWVDETRPRNQGAKLTAWELGQHGVPHTLIADNTGGHLMQHGLVDLVIVGSDRTTRCGDVANKIGTYLKALAAKDNDLPFYVALPSSTIDWTLRDGVREIPIEQRSDREVKYMDGRTESGAIASVLICPEASPAANYGFDVTPARLVTGLITERGLCAASEAGLLGLFPEQGAQNHG</sequence>
<dbReference type="SUPFAM" id="SSF100950">
    <property type="entry name" value="NagB/RpiA/CoA transferase-like"/>
    <property type="match status" value="1"/>
</dbReference>
<dbReference type="Gene3D" id="1.20.120.420">
    <property type="entry name" value="translation initiation factor eif-2b, domain 1"/>
    <property type="match status" value="1"/>
</dbReference>
<dbReference type="PANTHER" id="PTHR43475:SF1">
    <property type="entry name" value="METHYLTHIORIBOSE-1-PHOSPHATE ISOMERASE"/>
    <property type="match status" value="1"/>
</dbReference>
<accession>A0ABW7CD34</accession>
<dbReference type="HAMAP" id="MF_01678">
    <property type="entry name" value="Salvage_MtnA"/>
    <property type="match status" value="1"/>
</dbReference>
<dbReference type="PANTHER" id="PTHR43475">
    <property type="entry name" value="METHYLTHIORIBOSE-1-PHOSPHATE ISOMERASE"/>
    <property type="match status" value="1"/>
</dbReference>
<dbReference type="InterPro" id="IPR037171">
    <property type="entry name" value="NagB/RpiA_transferase-like"/>
</dbReference>
<feature type="binding site" evidence="2">
    <location>
        <begin position="54"/>
        <end position="56"/>
    </location>
    <ligand>
        <name>substrate</name>
    </ligand>
</feature>
<gene>
    <name evidence="2 3" type="primary">mtnA</name>
    <name evidence="3" type="ORF">VPK24_10570</name>
</gene>
<dbReference type="InterPro" id="IPR000649">
    <property type="entry name" value="IF-2B-related"/>
</dbReference>
<comment type="caution">
    <text evidence="3">The sequence shown here is derived from an EMBL/GenBank/DDBJ whole genome shotgun (WGS) entry which is preliminary data.</text>
</comment>
<dbReference type="InterPro" id="IPR005251">
    <property type="entry name" value="IF-M1Pi"/>
</dbReference>
<comment type="function">
    <text evidence="2">Catalyzes the interconversion of methylthioribose-1-phosphate (MTR-1-P) into methylthioribulose-1-phosphate (MTRu-1-P).</text>
</comment>
<feature type="binding site" evidence="2">
    <location>
        <position position="95"/>
    </location>
    <ligand>
        <name>substrate</name>
    </ligand>
</feature>
<keyword evidence="1 2" id="KW-0413">Isomerase</keyword>